<reference evidence="1" key="2">
    <citation type="submission" date="2021-09" db="EMBL/GenBank/DDBJ databases">
        <authorList>
            <person name="Gilroy R."/>
        </authorList>
    </citation>
    <scope>NUCLEOTIDE SEQUENCE</scope>
    <source>
        <strain evidence="1">CHK179-5677</strain>
    </source>
</reference>
<evidence type="ECO:0000313" key="1">
    <source>
        <dbReference type="EMBL" id="HJG87261.1"/>
    </source>
</evidence>
<proteinExistence type="predicted"/>
<dbReference type="Proteomes" id="UP000760668">
    <property type="component" value="Unassembled WGS sequence"/>
</dbReference>
<evidence type="ECO:0000313" key="2">
    <source>
        <dbReference type="Proteomes" id="UP000760668"/>
    </source>
</evidence>
<accession>A0A921ST37</accession>
<reference evidence="1" key="1">
    <citation type="journal article" date="2021" name="PeerJ">
        <title>Extensive microbial diversity within the chicken gut microbiome revealed by metagenomics and culture.</title>
        <authorList>
            <person name="Gilroy R."/>
            <person name="Ravi A."/>
            <person name="Getino M."/>
            <person name="Pursley I."/>
            <person name="Horton D.L."/>
            <person name="Alikhan N.F."/>
            <person name="Baker D."/>
            <person name="Gharbi K."/>
            <person name="Hall N."/>
            <person name="Watson M."/>
            <person name="Adriaenssens E.M."/>
            <person name="Foster-Nyarko E."/>
            <person name="Jarju S."/>
            <person name="Secka A."/>
            <person name="Antonio M."/>
            <person name="Oren A."/>
            <person name="Chaudhuri R.R."/>
            <person name="La Ragione R."/>
            <person name="Hildebrand F."/>
            <person name="Pallen M.J."/>
        </authorList>
    </citation>
    <scope>NUCLEOTIDE SEQUENCE</scope>
    <source>
        <strain evidence="1">CHK179-5677</strain>
    </source>
</reference>
<dbReference type="AlphaFoldDB" id="A0A921ST37"/>
<name>A0A921ST37_9FIRM</name>
<protein>
    <submittedName>
        <fullName evidence="1">Uncharacterized protein</fullName>
    </submittedName>
</protein>
<dbReference type="RefSeq" id="WP_295368269.1">
    <property type="nucleotide sequence ID" value="NZ_DYUC01000096.1"/>
</dbReference>
<comment type="caution">
    <text evidence="1">The sequence shown here is derived from an EMBL/GenBank/DDBJ whole genome shotgun (WGS) entry which is preliminary data.</text>
</comment>
<sequence length="146" mass="15941">MRLRLRRFIGSSFSPRRAPRFSGAFFFFLLLGLGKQVLASGGGLTQFPHAGHHRQHPQQQQIQRQLTAALHQEGDHARKAGHAAGHGQQHQAQLPQHVPVGAQLLPVGQQQQDARGGAGPAGQHHQQTALQAAKLLHLHAPFFVRA</sequence>
<gene>
    <name evidence="1" type="ORF">K8V01_09615</name>
</gene>
<organism evidence="1 2">
    <name type="scientific">Pseudoflavonifractor capillosus</name>
    <dbReference type="NCBI Taxonomy" id="106588"/>
    <lineage>
        <taxon>Bacteria</taxon>
        <taxon>Bacillati</taxon>
        <taxon>Bacillota</taxon>
        <taxon>Clostridia</taxon>
        <taxon>Eubacteriales</taxon>
        <taxon>Oscillospiraceae</taxon>
        <taxon>Pseudoflavonifractor</taxon>
    </lineage>
</organism>
<dbReference type="EMBL" id="DYUC01000096">
    <property type="protein sequence ID" value="HJG87261.1"/>
    <property type="molecule type" value="Genomic_DNA"/>
</dbReference>